<name>A0A0G0N9Z6_9BACT</name>
<reference evidence="1 2" key="1">
    <citation type="journal article" date="2015" name="Nature">
        <title>rRNA introns, odd ribosomes, and small enigmatic genomes across a large radiation of phyla.</title>
        <authorList>
            <person name="Brown C.T."/>
            <person name="Hug L.A."/>
            <person name="Thomas B.C."/>
            <person name="Sharon I."/>
            <person name="Castelle C.J."/>
            <person name="Singh A."/>
            <person name="Wilkins M.J."/>
            <person name="Williams K.H."/>
            <person name="Banfield J.F."/>
        </authorList>
    </citation>
    <scope>NUCLEOTIDE SEQUENCE [LARGE SCALE GENOMIC DNA]</scope>
</reference>
<gene>
    <name evidence="1" type="ORF">UT41_C0002G0052</name>
</gene>
<evidence type="ECO:0008006" key="3">
    <source>
        <dbReference type="Google" id="ProtNLM"/>
    </source>
</evidence>
<dbReference type="STRING" id="1619013.UT41_C0002G0052"/>
<evidence type="ECO:0000313" key="1">
    <source>
        <dbReference type="EMBL" id="KKR12278.1"/>
    </source>
</evidence>
<proteinExistence type="predicted"/>
<organism evidence="1 2">
    <name type="scientific">Candidatus Wolfebacteria bacterium GW2011_GWC2_39_22</name>
    <dbReference type="NCBI Taxonomy" id="1619013"/>
    <lineage>
        <taxon>Bacteria</taxon>
        <taxon>Candidatus Wolfeibacteriota</taxon>
    </lineage>
</organism>
<sequence length="176" mass="20305">MMQEKSITRKNRQANKTLLIFGEGLGEEVFLKHLRGLYAQKKNVRITIKAGKGGSADRIVIDASKERADYDERIVVLDNDKASSEMGRARKEAKERGIRLLENTPCLEAVLLAILDKRPSNKDSIWCKHEFEANYLEKKKRGDMDEYKKLFKKELLEEKRFRVAELGKFISVMEGN</sequence>
<comment type="caution">
    <text evidence="1">The sequence shown here is derived from an EMBL/GenBank/DDBJ whole genome shotgun (WGS) entry which is preliminary data.</text>
</comment>
<dbReference type="EMBL" id="LBWR01000002">
    <property type="protein sequence ID" value="KKR12278.1"/>
    <property type="molecule type" value="Genomic_DNA"/>
</dbReference>
<dbReference type="AlphaFoldDB" id="A0A0G0N9Z6"/>
<evidence type="ECO:0000313" key="2">
    <source>
        <dbReference type="Proteomes" id="UP000034665"/>
    </source>
</evidence>
<accession>A0A0G0N9Z6</accession>
<dbReference type="Proteomes" id="UP000034665">
    <property type="component" value="Unassembled WGS sequence"/>
</dbReference>
<protein>
    <recommendedName>
        <fullName evidence="3">RloB domain-containing protein</fullName>
    </recommendedName>
</protein>